<dbReference type="InterPro" id="IPR000742">
    <property type="entry name" value="EGF"/>
</dbReference>
<dbReference type="EMBL" id="AUWU02000006">
    <property type="protein sequence ID" value="KAH0571987.1"/>
    <property type="molecule type" value="Genomic_DNA"/>
</dbReference>
<reference evidence="3 4" key="1">
    <citation type="journal article" date="2014" name="PLoS Genet.">
        <title>The Genome of Spironucleus salmonicida Highlights a Fish Pathogen Adapted to Fluctuating Environments.</title>
        <authorList>
            <person name="Xu F."/>
            <person name="Jerlstrom-Hultqvist J."/>
            <person name="Einarsson E."/>
            <person name="Astvaldsson A."/>
            <person name="Svard S.G."/>
            <person name="Andersson J.O."/>
        </authorList>
    </citation>
    <scope>NUCLEOTIDE SEQUENCE [LARGE SCALE GENOMIC DNA]</scope>
    <source>
        <strain evidence="3 4">ATCC 50377</strain>
    </source>
</reference>
<feature type="domain" description="EGF-like" evidence="2">
    <location>
        <begin position="57"/>
        <end position="98"/>
    </location>
</feature>
<organism evidence="3 4">
    <name type="scientific">Spironucleus salmonicida</name>
    <dbReference type="NCBI Taxonomy" id="348837"/>
    <lineage>
        <taxon>Eukaryota</taxon>
        <taxon>Metamonada</taxon>
        <taxon>Diplomonadida</taxon>
        <taxon>Hexamitidae</taxon>
        <taxon>Hexamitinae</taxon>
        <taxon>Spironucleus</taxon>
    </lineage>
</organism>
<keyword evidence="1" id="KW-1133">Transmembrane helix</keyword>
<dbReference type="KEGG" id="ssao:94300210"/>
<keyword evidence="1" id="KW-0472">Membrane</keyword>
<dbReference type="OrthoDB" id="6149028at2759"/>
<dbReference type="AlphaFoldDB" id="A0A9P8RX00"/>
<evidence type="ECO:0000256" key="1">
    <source>
        <dbReference type="SAM" id="Phobius"/>
    </source>
</evidence>
<proteinExistence type="predicted"/>
<name>A0A9P8RX00_9EUKA</name>
<feature type="domain" description="EGF-like" evidence="2">
    <location>
        <begin position="260"/>
        <end position="296"/>
    </location>
</feature>
<dbReference type="RefSeq" id="XP_067762760.1">
    <property type="nucleotide sequence ID" value="XM_067910004.1"/>
</dbReference>
<dbReference type="SUPFAM" id="SSF57184">
    <property type="entry name" value="Growth factor receptor domain"/>
    <property type="match status" value="1"/>
</dbReference>
<sequence length="382" mass="40054">MTDCKGIPNCTSCDSTIPALCATCGANHTLTADKTQCLCGTNASCKTKEMCITATSTCANISACRQNPFCTKCSKTNSVDCSSCAAGYGLDSTSKQCIKIACGVIPYCNKCTTADPTKCEACSAHMQINPTTNLCECTVNSGKGCQSDEICSPTRACVNVAACLHVQNCLRCNKTDPEKCQFCNNGMTVNTLGQCEVAAKCGDNIYCAKCDSSNVCENCQINLKMALDGKTCECVLGSGKACPDGMQCARDTRICVKEAICLGAISNCETCWYHDQRLCDVCRAGYILSPDKSQCVAFTACMNIDGCSSCNMGVPALCAACDTELVGNGEACVANNKIGTGGIVGIVVAVVVVIGVIGGVVYFMMKKKNRKTGQAAVVRDYN</sequence>
<feature type="domain" description="EGF-like" evidence="2">
    <location>
        <begin position="162"/>
        <end position="196"/>
    </location>
</feature>
<protein>
    <submittedName>
        <fullName evidence="3">Cysteine-rich membrane protein 2</fullName>
    </submittedName>
</protein>
<keyword evidence="1" id="KW-0812">Transmembrane</keyword>
<evidence type="ECO:0000259" key="2">
    <source>
        <dbReference type="SMART" id="SM00181"/>
    </source>
</evidence>
<evidence type="ECO:0000313" key="4">
    <source>
        <dbReference type="Proteomes" id="UP000018208"/>
    </source>
</evidence>
<dbReference type="InterPro" id="IPR009030">
    <property type="entry name" value="Growth_fac_rcpt_cys_sf"/>
</dbReference>
<dbReference type="SMART" id="SM00181">
    <property type="entry name" value="EGF"/>
    <property type="match status" value="3"/>
</dbReference>
<evidence type="ECO:0000313" key="3">
    <source>
        <dbReference type="EMBL" id="KAH0571987.1"/>
    </source>
</evidence>
<accession>A0A9P8RX00</accession>
<feature type="transmembrane region" description="Helical" evidence="1">
    <location>
        <begin position="342"/>
        <end position="364"/>
    </location>
</feature>
<gene>
    <name evidence="3" type="ORF">SS50377_26187</name>
</gene>
<dbReference type="GeneID" id="94300210"/>
<keyword evidence="4" id="KW-1185">Reference proteome</keyword>
<comment type="caution">
    <text evidence="3">The sequence shown here is derived from an EMBL/GenBank/DDBJ whole genome shotgun (WGS) entry which is preliminary data.</text>
</comment>
<dbReference type="Proteomes" id="UP000018208">
    <property type="component" value="Unassembled WGS sequence"/>
</dbReference>